<feature type="domain" description="HTH iclR-type" evidence="4">
    <location>
        <begin position="15"/>
        <end position="77"/>
    </location>
</feature>
<dbReference type="PANTHER" id="PTHR30136">
    <property type="entry name" value="HELIX-TURN-HELIX TRANSCRIPTIONAL REGULATOR, ICLR FAMILY"/>
    <property type="match status" value="1"/>
</dbReference>
<evidence type="ECO:0000313" key="7">
    <source>
        <dbReference type="Proteomes" id="UP000321685"/>
    </source>
</evidence>
<sequence length="251" mass="26685">MTAPRDPLPLSGRQPRAVRSALAVLEEVVAAGPGITAKEISAALKMPQATTYRLLNLLVGEEYLVRLPDLKGFALGRRAARLAVPVTTTPPTAARAVVDHLRGLVRWGVHLASFGAGQVTLVDPDPDHPPSDAALLARYPQVSALGRLLLADQPEWRALVRELRVFTEHTVSSTSELAARIDEVAHDGIARQCGELRADRGCLAVPVRAPGDGRLVAGLALSGPATRVADPNIELVALLREHADRLAPLLA</sequence>
<dbReference type="Pfam" id="PF01614">
    <property type="entry name" value="IclR_C"/>
    <property type="match status" value="1"/>
</dbReference>
<proteinExistence type="predicted"/>
<reference evidence="6 7" key="1">
    <citation type="submission" date="2019-07" db="EMBL/GenBank/DDBJ databases">
        <title>Whole genome shotgun sequence of Pseudonocardia sulfidoxydans NBRC 16205.</title>
        <authorList>
            <person name="Hosoyama A."/>
            <person name="Uohara A."/>
            <person name="Ohji S."/>
            <person name="Ichikawa N."/>
        </authorList>
    </citation>
    <scope>NUCLEOTIDE SEQUENCE [LARGE SCALE GENOMIC DNA]</scope>
    <source>
        <strain evidence="6 7">NBRC 16205</strain>
    </source>
</reference>
<comment type="caution">
    <text evidence="6">The sequence shown here is derived from an EMBL/GenBank/DDBJ whole genome shotgun (WGS) entry which is preliminary data.</text>
</comment>
<evidence type="ECO:0000313" key="6">
    <source>
        <dbReference type="EMBL" id="GEL21993.1"/>
    </source>
</evidence>
<dbReference type="SUPFAM" id="SSF46785">
    <property type="entry name" value="Winged helix' DNA-binding domain"/>
    <property type="match status" value="1"/>
</dbReference>
<dbReference type="Proteomes" id="UP000321685">
    <property type="component" value="Unassembled WGS sequence"/>
</dbReference>
<evidence type="ECO:0000256" key="2">
    <source>
        <dbReference type="ARBA" id="ARBA00023125"/>
    </source>
</evidence>
<dbReference type="GO" id="GO:0003677">
    <property type="term" value="F:DNA binding"/>
    <property type="evidence" value="ECO:0007669"/>
    <property type="project" value="UniProtKB-KW"/>
</dbReference>
<dbReference type="GO" id="GO:0003700">
    <property type="term" value="F:DNA-binding transcription factor activity"/>
    <property type="evidence" value="ECO:0007669"/>
    <property type="project" value="TreeGrafter"/>
</dbReference>
<evidence type="ECO:0000256" key="1">
    <source>
        <dbReference type="ARBA" id="ARBA00023015"/>
    </source>
</evidence>
<dbReference type="PROSITE" id="PS51077">
    <property type="entry name" value="HTH_ICLR"/>
    <property type="match status" value="1"/>
</dbReference>
<evidence type="ECO:0000256" key="3">
    <source>
        <dbReference type="ARBA" id="ARBA00023163"/>
    </source>
</evidence>
<dbReference type="PANTHER" id="PTHR30136:SF35">
    <property type="entry name" value="HTH-TYPE TRANSCRIPTIONAL REGULATOR RV1719"/>
    <property type="match status" value="1"/>
</dbReference>
<dbReference type="PROSITE" id="PS51078">
    <property type="entry name" value="ICLR_ED"/>
    <property type="match status" value="1"/>
</dbReference>
<dbReference type="InterPro" id="IPR014757">
    <property type="entry name" value="Tscrpt_reg_IclR_C"/>
</dbReference>
<dbReference type="GO" id="GO:0045892">
    <property type="term" value="P:negative regulation of DNA-templated transcription"/>
    <property type="evidence" value="ECO:0007669"/>
    <property type="project" value="TreeGrafter"/>
</dbReference>
<protein>
    <recommendedName>
        <fullName evidence="8">IclR family transcriptional regulator</fullName>
    </recommendedName>
</protein>
<keyword evidence="2" id="KW-0238">DNA-binding</keyword>
<name>A0A511DC59_9PSEU</name>
<keyword evidence="7" id="KW-1185">Reference proteome</keyword>
<organism evidence="6 7">
    <name type="scientific">Pseudonocardia sulfidoxydans NBRC 16205</name>
    <dbReference type="NCBI Taxonomy" id="1223511"/>
    <lineage>
        <taxon>Bacteria</taxon>
        <taxon>Bacillati</taxon>
        <taxon>Actinomycetota</taxon>
        <taxon>Actinomycetes</taxon>
        <taxon>Pseudonocardiales</taxon>
        <taxon>Pseudonocardiaceae</taxon>
        <taxon>Pseudonocardia</taxon>
    </lineage>
</organism>
<dbReference type="OrthoDB" id="5242615at2"/>
<accession>A0A511DC59</accession>
<dbReference type="InterPro" id="IPR036390">
    <property type="entry name" value="WH_DNA-bd_sf"/>
</dbReference>
<dbReference type="InterPro" id="IPR029016">
    <property type="entry name" value="GAF-like_dom_sf"/>
</dbReference>
<feature type="domain" description="IclR-ED" evidence="5">
    <location>
        <begin position="71"/>
        <end position="251"/>
    </location>
</feature>
<dbReference type="InterPro" id="IPR050707">
    <property type="entry name" value="HTH_MetabolicPath_Reg"/>
</dbReference>
<dbReference type="SUPFAM" id="SSF55781">
    <property type="entry name" value="GAF domain-like"/>
    <property type="match status" value="1"/>
</dbReference>
<evidence type="ECO:0000259" key="5">
    <source>
        <dbReference type="PROSITE" id="PS51078"/>
    </source>
</evidence>
<dbReference type="AlphaFoldDB" id="A0A511DC59"/>
<evidence type="ECO:0000259" key="4">
    <source>
        <dbReference type="PROSITE" id="PS51077"/>
    </source>
</evidence>
<dbReference type="Gene3D" id="1.10.10.10">
    <property type="entry name" value="Winged helix-like DNA-binding domain superfamily/Winged helix DNA-binding domain"/>
    <property type="match status" value="1"/>
</dbReference>
<dbReference type="InterPro" id="IPR036388">
    <property type="entry name" value="WH-like_DNA-bd_sf"/>
</dbReference>
<dbReference type="EMBL" id="BJVJ01000005">
    <property type="protein sequence ID" value="GEL21993.1"/>
    <property type="molecule type" value="Genomic_DNA"/>
</dbReference>
<dbReference type="SMART" id="SM00346">
    <property type="entry name" value="HTH_ICLR"/>
    <property type="match status" value="1"/>
</dbReference>
<dbReference type="Pfam" id="PF09339">
    <property type="entry name" value="HTH_IclR"/>
    <property type="match status" value="1"/>
</dbReference>
<gene>
    <name evidence="6" type="ORF">PSU4_09470</name>
</gene>
<keyword evidence="3" id="KW-0804">Transcription</keyword>
<evidence type="ECO:0008006" key="8">
    <source>
        <dbReference type="Google" id="ProtNLM"/>
    </source>
</evidence>
<dbReference type="InterPro" id="IPR005471">
    <property type="entry name" value="Tscrpt_reg_IclR_N"/>
</dbReference>
<keyword evidence="1" id="KW-0805">Transcription regulation</keyword>
<dbReference type="Gene3D" id="3.30.450.40">
    <property type="match status" value="1"/>
</dbReference>